<gene>
    <name evidence="1" type="ORF">EYZ11_007861</name>
</gene>
<keyword evidence="2" id="KW-1185">Reference proteome</keyword>
<protein>
    <submittedName>
        <fullName evidence="1">Uncharacterized protein</fullName>
    </submittedName>
</protein>
<reference evidence="1 2" key="1">
    <citation type="submission" date="2019-03" db="EMBL/GenBank/DDBJ databases">
        <title>The genome sequence of a newly discovered highly antifungal drug resistant Aspergillus species, Aspergillus tanneri NIH 1004.</title>
        <authorList>
            <person name="Mounaud S."/>
            <person name="Singh I."/>
            <person name="Joardar V."/>
            <person name="Pakala S."/>
            <person name="Pakala S."/>
            <person name="Venepally P."/>
            <person name="Hoover J."/>
            <person name="Nierman W."/>
            <person name="Chung J."/>
            <person name="Losada L."/>
        </authorList>
    </citation>
    <scope>NUCLEOTIDE SEQUENCE [LARGE SCALE GENOMIC DNA]</scope>
    <source>
        <strain evidence="1 2">NIH1004</strain>
    </source>
</reference>
<dbReference type="AlphaFoldDB" id="A0A4S3JBX4"/>
<proteinExistence type="predicted"/>
<dbReference type="Proteomes" id="UP000308092">
    <property type="component" value="Unassembled WGS sequence"/>
</dbReference>
<comment type="caution">
    <text evidence="1">The sequence shown here is derived from an EMBL/GenBank/DDBJ whole genome shotgun (WGS) entry which is preliminary data.</text>
</comment>
<evidence type="ECO:0000313" key="1">
    <source>
        <dbReference type="EMBL" id="THC92659.1"/>
    </source>
</evidence>
<sequence length="66" mass="7543">MFASKKVEQLIAEGGEFMIDLSQKLARRLTVIGIDAQSLEEQIDELQVKVMNLTTEPKFRLNSYIN</sequence>
<dbReference type="VEuPathDB" id="FungiDB:EYZ11_007861"/>
<name>A0A4S3JBX4_9EURO</name>
<evidence type="ECO:0000313" key="2">
    <source>
        <dbReference type="Proteomes" id="UP000308092"/>
    </source>
</evidence>
<accession>A0A4S3JBX4</accession>
<dbReference type="EMBL" id="SOSA01000317">
    <property type="protein sequence ID" value="THC92659.1"/>
    <property type="molecule type" value="Genomic_DNA"/>
</dbReference>
<organism evidence="1 2">
    <name type="scientific">Aspergillus tanneri</name>
    <dbReference type="NCBI Taxonomy" id="1220188"/>
    <lineage>
        <taxon>Eukaryota</taxon>
        <taxon>Fungi</taxon>
        <taxon>Dikarya</taxon>
        <taxon>Ascomycota</taxon>
        <taxon>Pezizomycotina</taxon>
        <taxon>Eurotiomycetes</taxon>
        <taxon>Eurotiomycetidae</taxon>
        <taxon>Eurotiales</taxon>
        <taxon>Aspergillaceae</taxon>
        <taxon>Aspergillus</taxon>
        <taxon>Aspergillus subgen. Circumdati</taxon>
    </lineage>
</organism>